<reference evidence="1" key="1">
    <citation type="submission" date="2021-02" db="EMBL/GenBank/DDBJ databases">
        <authorList>
            <person name="Bekaert M."/>
        </authorList>
    </citation>
    <scope>NUCLEOTIDE SEQUENCE</scope>
    <source>
        <strain evidence="1">IoA-00</strain>
    </source>
</reference>
<dbReference type="Proteomes" id="UP000675881">
    <property type="component" value="Chromosome 2"/>
</dbReference>
<accession>A0A7R8CN70</accession>
<evidence type="ECO:0000313" key="1">
    <source>
        <dbReference type="EMBL" id="CAF2872690.1"/>
    </source>
</evidence>
<organism evidence="1 2">
    <name type="scientific">Lepeophtheirus salmonis</name>
    <name type="common">Salmon louse</name>
    <name type="synonym">Caligus salmonis</name>
    <dbReference type="NCBI Taxonomy" id="72036"/>
    <lineage>
        <taxon>Eukaryota</taxon>
        <taxon>Metazoa</taxon>
        <taxon>Ecdysozoa</taxon>
        <taxon>Arthropoda</taxon>
        <taxon>Crustacea</taxon>
        <taxon>Multicrustacea</taxon>
        <taxon>Hexanauplia</taxon>
        <taxon>Copepoda</taxon>
        <taxon>Siphonostomatoida</taxon>
        <taxon>Caligidae</taxon>
        <taxon>Lepeophtheirus</taxon>
    </lineage>
</organism>
<protein>
    <submittedName>
        <fullName evidence="1">(salmon louse) hypothetical protein</fullName>
    </submittedName>
</protein>
<dbReference type="EMBL" id="HG994581">
    <property type="protein sequence ID" value="CAF2872690.1"/>
    <property type="molecule type" value="Genomic_DNA"/>
</dbReference>
<keyword evidence="2" id="KW-1185">Reference proteome</keyword>
<name>A0A7R8CN70_LEPSM</name>
<dbReference type="AlphaFoldDB" id="A0A7R8CN70"/>
<sequence>MEKKGNEEIAVILTEETTKGYVNYEVSVLNLNKNNIDGDLQKPMIDGENSLLTICNGNDSMNHSSTVNDVSEEVSNLNHPTKLHKPHLELNNILEFRTCVAFTGKINKPDSDRSPGRERK</sequence>
<proteinExistence type="predicted"/>
<evidence type="ECO:0000313" key="2">
    <source>
        <dbReference type="Proteomes" id="UP000675881"/>
    </source>
</evidence>
<gene>
    <name evidence="1" type="ORF">LSAA_6702</name>
</gene>